<gene>
    <name evidence="3" type="ORF">Nepgr_025487</name>
</gene>
<feature type="region of interest" description="Disordered" evidence="1">
    <location>
        <begin position="1"/>
        <end position="24"/>
    </location>
</feature>
<evidence type="ECO:0000313" key="4">
    <source>
        <dbReference type="Proteomes" id="UP001279734"/>
    </source>
</evidence>
<evidence type="ECO:0000256" key="1">
    <source>
        <dbReference type="SAM" id="MobiDB-lite"/>
    </source>
</evidence>
<protein>
    <recommendedName>
        <fullName evidence="5">Late embryogenesis abundant protein LEA-2 subgroup domain-containing protein</fullName>
    </recommendedName>
</protein>
<evidence type="ECO:0000313" key="3">
    <source>
        <dbReference type="EMBL" id="GMH23644.1"/>
    </source>
</evidence>
<feature type="region of interest" description="Disordered" evidence="1">
    <location>
        <begin position="87"/>
        <end position="107"/>
    </location>
</feature>
<sequence>MHAKSDSEVTSLEASTPPRSPRRLLYYVQSPSQLDAEKMSYGSSPVASPHHYRCSPIHHSRESSASRFSASLKNSHRNAHAWKRVHGGELDGVDGDGDVEEGGGGVESSAHSPRSFAACFVLSFAILFTAFSLILWGASKSYEPHVLVKMKPFYQKGRSQRNLTVIVRAIQLPLYGAMSLGGGSSHGDKSEKERVNVALNLTFSLRSRAYILGKLVKSKFHKNIRCPVTLDGNRLGKPQFLKDSCF</sequence>
<feature type="compositionally biased region" description="Acidic residues" evidence="1">
    <location>
        <begin position="91"/>
        <end position="101"/>
    </location>
</feature>
<dbReference type="Proteomes" id="UP001279734">
    <property type="component" value="Unassembled WGS sequence"/>
</dbReference>
<keyword evidence="2" id="KW-0812">Transmembrane</keyword>
<feature type="transmembrane region" description="Helical" evidence="2">
    <location>
        <begin position="116"/>
        <end position="138"/>
    </location>
</feature>
<name>A0AAD3T6Z2_NEPGR</name>
<evidence type="ECO:0008006" key="5">
    <source>
        <dbReference type="Google" id="ProtNLM"/>
    </source>
</evidence>
<reference evidence="3" key="1">
    <citation type="submission" date="2023-05" db="EMBL/GenBank/DDBJ databases">
        <title>Nepenthes gracilis genome sequencing.</title>
        <authorList>
            <person name="Fukushima K."/>
        </authorList>
    </citation>
    <scope>NUCLEOTIDE SEQUENCE</scope>
    <source>
        <strain evidence="3">SING2019-196</strain>
    </source>
</reference>
<comment type="caution">
    <text evidence="3">The sequence shown here is derived from an EMBL/GenBank/DDBJ whole genome shotgun (WGS) entry which is preliminary data.</text>
</comment>
<evidence type="ECO:0000256" key="2">
    <source>
        <dbReference type="SAM" id="Phobius"/>
    </source>
</evidence>
<organism evidence="3 4">
    <name type="scientific">Nepenthes gracilis</name>
    <name type="common">Slender pitcher plant</name>
    <dbReference type="NCBI Taxonomy" id="150966"/>
    <lineage>
        <taxon>Eukaryota</taxon>
        <taxon>Viridiplantae</taxon>
        <taxon>Streptophyta</taxon>
        <taxon>Embryophyta</taxon>
        <taxon>Tracheophyta</taxon>
        <taxon>Spermatophyta</taxon>
        <taxon>Magnoliopsida</taxon>
        <taxon>eudicotyledons</taxon>
        <taxon>Gunneridae</taxon>
        <taxon>Pentapetalae</taxon>
        <taxon>Caryophyllales</taxon>
        <taxon>Nepenthaceae</taxon>
        <taxon>Nepenthes</taxon>
    </lineage>
</organism>
<keyword evidence="2" id="KW-0472">Membrane</keyword>
<proteinExistence type="predicted"/>
<dbReference type="AlphaFoldDB" id="A0AAD3T6Z2"/>
<keyword evidence="4" id="KW-1185">Reference proteome</keyword>
<accession>A0AAD3T6Z2</accession>
<dbReference type="EMBL" id="BSYO01000026">
    <property type="protein sequence ID" value="GMH23644.1"/>
    <property type="molecule type" value="Genomic_DNA"/>
</dbReference>
<keyword evidence="2" id="KW-1133">Transmembrane helix</keyword>